<dbReference type="InterPro" id="IPR026268">
    <property type="entry name" value="RseC"/>
</dbReference>
<keyword evidence="1" id="KW-0472">Membrane</keyword>
<dbReference type="Pfam" id="PF04246">
    <property type="entry name" value="RseC_MucC"/>
    <property type="match status" value="1"/>
</dbReference>
<keyword evidence="3" id="KW-1185">Reference proteome</keyword>
<accession>A0ABY3MVJ3</accession>
<dbReference type="PANTHER" id="PTHR35867:SF1">
    <property type="entry name" value="PROTEIN RSEC"/>
    <property type="match status" value="1"/>
</dbReference>
<keyword evidence="1" id="KW-1133">Transmembrane helix</keyword>
<organism evidence="2 3">
    <name type="scientific">Colwellia echini</name>
    <dbReference type="NCBI Taxonomy" id="1982103"/>
    <lineage>
        <taxon>Bacteria</taxon>
        <taxon>Pseudomonadati</taxon>
        <taxon>Pseudomonadota</taxon>
        <taxon>Gammaproteobacteria</taxon>
        <taxon>Alteromonadales</taxon>
        <taxon>Colwelliaceae</taxon>
        <taxon>Colwellia</taxon>
    </lineage>
</organism>
<evidence type="ECO:0000313" key="3">
    <source>
        <dbReference type="Proteomes" id="UP000815846"/>
    </source>
</evidence>
<dbReference type="PIRSF" id="PIRSF004923">
    <property type="entry name" value="RseC"/>
    <property type="match status" value="1"/>
</dbReference>
<dbReference type="InterPro" id="IPR007359">
    <property type="entry name" value="SigmaE_reg_RseC_MucC"/>
</dbReference>
<sequence>MIKELTNVVAINAKSITVTSQIKSTCSSCAQVDSCGSGQVAKALPQGKLTLTLPYDINKTDASGNKLQLGDCVVLALPEQDILSSAGQVYLLPLLGLISFSALGQWLLNQQFFSHELFAVGFGIGGAYLGYRIAKYQQQSGKQSAKLQPKIIEIIPAANNTSVLLSK</sequence>
<protein>
    <submittedName>
        <fullName evidence="2">SoxR reducing system RseC family protein</fullName>
    </submittedName>
</protein>
<comment type="caution">
    <text evidence="2">The sequence shown here is derived from an EMBL/GenBank/DDBJ whole genome shotgun (WGS) entry which is preliminary data.</text>
</comment>
<evidence type="ECO:0000313" key="2">
    <source>
        <dbReference type="EMBL" id="TYK65077.1"/>
    </source>
</evidence>
<gene>
    <name evidence="2" type="ORF">CWS31_012335</name>
</gene>
<reference evidence="2 3" key="1">
    <citation type="submission" date="2019-08" db="EMBL/GenBank/DDBJ databases">
        <title>Microbe sample from Colwellia echini.</title>
        <authorList>
            <person name="Christiansen L."/>
            <person name="Pathiraja D."/>
            <person name="Schultz-Johansen M."/>
            <person name="Choi I.-G."/>
            <person name="Stougaard P."/>
        </authorList>
    </citation>
    <scope>NUCLEOTIDE SEQUENCE [LARGE SCALE GENOMIC DNA]</scope>
    <source>
        <strain evidence="2 3">A3</strain>
    </source>
</reference>
<dbReference type="RefSeq" id="WP_101343588.1">
    <property type="nucleotide sequence ID" value="NZ_PJAI02000014.1"/>
</dbReference>
<keyword evidence="1" id="KW-0812">Transmembrane</keyword>
<feature type="transmembrane region" description="Helical" evidence="1">
    <location>
        <begin position="114"/>
        <end position="134"/>
    </location>
</feature>
<name>A0ABY3MVJ3_9GAMM</name>
<proteinExistence type="predicted"/>
<dbReference type="PANTHER" id="PTHR35867">
    <property type="entry name" value="PROTEIN RSEC"/>
    <property type="match status" value="1"/>
</dbReference>
<dbReference type="EMBL" id="PJAI02000014">
    <property type="protein sequence ID" value="TYK65077.1"/>
    <property type="molecule type" value="Genomic_DNA"/>
</dbReference>
<evidence type="ECO:0000256" key="1">
    <source>
        <dbReference type="SAM" id="Phobius"/>
    </source>
</evidence>
<dbReference type="Proteomes" id="UP000815846">
    <property type="component" value="Unassembled WGS sequence"/>
</dbReference>
<feature type="transmembrane region" description="Helical" evidence="1">
    <location>
        <begin position="89"/>
        <end position="108"/>
    </location>
</feature>